<dbReference type="Proteomes" id="UP000001299">
    <property type="component" value="Chromosome 1"/>
</dbReference>
<gene>
    <name evidence="5" type="ordered locus">bpr_I0303</name>
</gene>
<evidence type="ECO:0000256" key="3">
    <source>
        <dbReference type="ARBA" id="ARBA00023163"/>
    </source>
</evidence>
<dbReference type="AlphaFoldDB" id="E0RYH0"/>
<accession>E0RYH0</accession>
<evidence type="ECO:0000313" key="5">
    <source>
        <dbReference type="EMBL" id="ADL33051.1"/>
    </source>
</evidence>
<reference evidence="5 6" key="1">
    <citation type="journal article" date="2010" name="PLoS ONE">
        <title>The glycobiome of the rumen bacterium Butyrivibrio proteoclasticus B316(T) highlights adaptation to a polysaccharide-rich environment.</title>
        <authorList>
            <person name="Kelly W.J."/>
            <person name="Leahy S.C."/>
            <person name="Altermann E."/>
            <person name="Yeoman C.J."/>
            <person name="Dunne J.C."/>
            <person name="Kong Z."/>
            <person name="Pacheco D.M."/>
            <person name="Li D."/>
            <person name="Noel S.J."/>
            <person name="Moon C.D."/>
            <person name="Cookson A.L."/>
            <person name="Attwood G.T."/>
        </authorList>
    </citation>
    <scope>NUCLEOTIDE SEQUENCE [LARGE SCALE GENOMIC DNA]</scope>
    <source>
        <strain evidence="6">ATCC 51982 / DSM 14932 / B316</strain>
    </source>
</reference>
<dbReference type="GO" id="GO:0003700">
    <property type="term" value="F:DNA-binding transcription factor activity"/>
    <property type="evidence" value="ECO:0007669"/>
    <property type="project" value="InterPro"/>
</dbReference>
<dbReference type="InterPro" id="IPR003313">
    <property type="entry name" value="AraC-bd"/>
</dbReference>
<proteinExistence type="predicted"/>
<dbReference type="EMBL" id="CP001810">
    <property type="protein sequence ID" value="ADL33051.1"/>
    <property type="molecule type" value="Genomic_DNA"/>
</dbReference>
<dbReference type="SUPFAM" id="SSF46689">
    <property type="entry name" value="Homeodomain-like"/>
    <property type="match status" value="2"/>
</dbReference>
<dbReference type="Gene3D" id="2.60.120.10">
    <property type="entry name" value="Jelly Rolls"/>
    <property type="match status" value="1"/>
</dbReference>
<evidence type="ECO:0000256" key="2">
    <source>
        <dbReference type="ARBA" id="ARBA00023125"/>
    </source>
</evidence>
<dbReference type="Pfam" id="PF02311">
    <property type="entry name" value="AraC_binding"/>
    <property type="match status" value="1"/>
</dbReference>
<feature type="domain" description="HTH araC/xylS-type" evidence="4">
    <location>
        <begin position="233"/>
        <end position="331"/>
    </location>
</feature>
<dbReference type="InterPro" id="IPR020449">
    <property type="entry name" value="Tscrpt_reg_AraC-type_HTH"/>
</dbReference>
<dbReference type="SMART" id="SM00342">
    <property type="entry name" value="HTH_ARAC"/>
    <property type="match status" value="1"/>
</dbReference>
<dbReference type="PROSITE" id="PS00041">
    <property type="entry name" value="HTH_ARAC_FAMILY_1"/>
    <property type="match status" value="1"/>
</dbReference>
<keyword evidence="3" id="KW-0804">Transcription</keyword>
<dbReference type="STRING" id="515622.bpr_I0303"/>
<dbReference type="Pfam" id="PF12833">
    <property type="entry name" value="HTH_18"/>
    <property type="match status" value="1"/>
</dbReference>
<evidence type="ECO:0000256" key="1">
    <source>
        <dbReference type="ARBA" id="ARBA00023015"/>
    </source>
</evidence>
<dbReference type="KEGG" id="bpb:bpr_I0303"/>
<dbReference type="PANTHER" id="PTHR43280:SF28">
    <property type="entry name" value="HTH-TYPE TRANSCRIPTIONAL ACTIVATOR RHAS"/>
    <property type="match status" value="1"/>
</dbReference>
<keyword evidence="1" id="KW-0805">Transcription regulation</keyword>
<dbReference type="InterPro" id="IPR014710">
    <property type="entry name" value="RmlC-like_jellyroll"/>
</dbReference>
<dbReference type="InterPro" id="IPR018062">
    <property type="entry name" value="HTH_AraC-typ_CS"/>
</dbReference>
<dbReference type="SUPFAM" id="SSF51215">
    <property type="entry name" value="Regulatory protein AraC"/>
    <property type="match status" value="1"/>
</dbReference>
<dbReference type="eggNOG" id="COG1917">
    <property type="taxonomic scope" value="Bacteria"/>
</dbReference>
<dbReference type="InterPro" id="IPR009057">
    <property type="entry name" value="Homeodomain-like_sf"/>
</dbReference>
<sequence>MGCMILRNTHIEYRHRYQLLFDLREGITMVKQSGSNVTLDYYQQNTDFSSRVLDGNNEKSIFPKDSSIRIWYNEQTYDYPSHWHNALEIIAPIDNYYDVEIEGEIHRVKAGEIVFIPPRKSHYLHAPSSGSRYVCLFDIDFFSSMRGYSGLMNMLNDCIHITPETYAPIYNEIMGLFSQIWNEYFQKTEFYEFSIYSHLFQIMTILSRYKLNKINLFTESTPVKRREYFEKLNTVIDYIDENYAYDITLEDAASYSGFSKFHFSRLFKEYMGCTFYDYLIGQRIKATELLLTRDDLSITDIALQSGFSSISTFNRTFKLKKGCTPGEYRSLFSGGLGKEKGDVSAKVAK</sequence>
<dbReference type="GO" id="GO:0043565">
    <property type="term" value="F:sequence-specific DNA binding"/>
    <property type="evidence" value="ECO:0007669"/>
    <property type="project" value="InterPro"/>
</dbReference>
<dbReference type="PRINTS" id="PR00032">
    <property type="entry name" value="HTHARAC"/>
</dbReference>
<dbReference type="PROSITE" id="PS01124">
    <property type="entry name" value="HTH_ARAC_FAMILY_2"/>
    <property type="match status" value="1"/>
</dbReference>
<protein>
    <submittedName>
        <fullName evidence="5">Transcriptional regulator AraC family</fullName>
    </submittedName>
</protein>
<name>E0RYH0_BUTPB</name>
<dbReference type="PANTHER" id="PTHR43280">
    <property type="entry name" value="ARAC-FAMILY TRANSCRIPTIONAL REGULATOR"/>
    <property type="match status" value="1"/>
</dbReference>
<keyword evidence="6" id="KW-1185">Reference proteome</keyword>
<evidence type="ECO:0000313" key="6">
    <source>
        <dbReference type="Proteomes" id="UP000001299"/>
    </source>
</evidence>
<organism evidence="5 6">
    <name type="scientific">Butyrivibrio proteoclasticus (strain ATCC 51982 / DSM 14932 / B316)</name>
    <name type="common">Clostridium proteoclasticum</name>
    <dbReference type="NCBI Taxonomy" id="515622"/>
    <lineage>
        <taxon>Bacteria</taxon>
        <taxon>Bacillati</taxon>
        <taxon>Bacillota</taxon>
        <taxon>Clostridia</taxon>
        <taxon>Lachnospirales</taxon>
        <taxon>Lachnospiraceae</taxon>
        <taxon>Butyrivibrio</taxon>
    </lineage>
</organism>
<dbReference type="InterPro" id="IPR037923">
    <property type="entry name" value="HTH-like"/>
</dbReference>
<dbReference type="eggNOG" id="COG2207">
    <property type="taxonomic scope" value="Bacteria"/>
</dbReference>
<keyword evidence="2" id="KW-0238">DNA-binding</keyword>
<dbReference type="InterPro" id="IPR018060">
    <property type="entry name" value="HTH_AraC"/>
</dbReference>
<dbReference type="Gene3D" id="1.10.10.60">
    <property type="entry name" value="Homeodomain-like"/>
    <property type="match status" value="2"/>
</dbReference>
<evidence type="ECO:0000259" key="4">
    <source>
        <dbReference type="PROSITE" id="PS01124"/>
    </source>
</evidence>
<dbReference type="HOGENOM" id="CLU_000445_88_3_9"/>